<feature type="region of interest" description="Disordered" evidence="1">
    <location>
        <begin position="396"/>
        <end position="502"/>
    </location>
</feature>
<feature type="region of interest" description="Disordered" evidence="1">
    <location>
        <begin position="25"/>
        <end position="98"/>
    </location>
</feature>
<feature type="region of interest" description="Disordered" evidence="1">
    <location>
        <begin position="677"/>
        <end position="720"/>
    </location>
</feature>
<organism evidence="2 3">
    <name type="scientific">Elaeis guineensis var. tenera</name>
    <name type="common">Oil palm</name>
    <dbReference type="NCBI Taxonomy" id="51953"/>
    <lineage>
        <taxon>Eukaryota</taxon>
        <taxon>Viridiplantae</taxon>
        <taxon>Streptophyta</taxon>
        <taxon>Embryophyta</taxon>
        <taxon>Tracheophyta</taxon>
        <taxon>Spermatophyta</taxon>
        <taxon>Magnoliopsida</taxon>
        <taxon>Liliopsida</taxon>
        <taxon>Arecaceae</taxon>
        <taxon>Arecoideae</taxon>
        <taxon>Cocoseae</taxon>
        <taxon>Elaeidinae</taxon>
        <taxon>Elaeis</taxon>
    </lineage>
</organism>
<dbReference type="RefSeq" id="XP_010920176.1">
    <property type="nucleotide sequence ID" value="XM_010921874.3"/>
</dbReference>
<feature type="compositionally biased region" description="Basic and acidic residues" evidence="1">
    <location>
        <begin position="536"/>
        <end position="548"/>
    </location>
</feature>
<dbReference type="RefSeq" id="XP_010920169.1">
    <property type="nucleotide sequence ID" value="XM_010921867.3"/>
</dbReference>
<evidence type="ECO:0000313" key="4">
    <source>
        <dbReference type="RefSeq" id="XP_010920176.1"/>
    </source>
</evidence>
<name>A0A6I9R404_ELAGV</name>
<proteinExistence type="predicted"/>
<accession>A0A6I9R404</accession>
<feature type="region of interest" description="Disordered" evidence="1">
    <location>
        <begin position="360"/>
        <end position="382"/>
    </location>
</feature>
<dbReference type="Proteomes" id="UP000504607">
    <property type="component" value="Chromosome 1"/>
</dbReference>
<feature type="compositionally biased region" description="Basic and acidic residues" evidence="1">
    <location>
        <begin position="466"/>
        <end position="479"/>
    </location>
</feature>
<feature type="compositionally biased region" description="Polar residues" evidence="1">
    <location>
        <begin position="136"/>
        <end position="149"/>
    </location>
</feature>
<dbReference type="PANTHER" id="PTHR33671:SF2">
    <property type="entry name" value="N-METHYLTRANSFERASE, PUTATIVE (DUF688)-RELATED"/>
    <property type="match status" value="1"/>
</dbReference>
<sequence length="720" mass="78560">MLRNLMEDKRLDFDAPLLSVRRLSAGAAAAGASTAPSTSKLEDGHRKAAAGQPPTRRSSLPFHKSDLKSGPVGNPGVIPFVWEQTPGQPKDEVSSSSVAVGRLPMALKLPADRILKEKEADGPRATAGASVRVGTSVRTQKAATQIASDESTEKAPEIPKGGEEKVKEEEMKQKPVPADRRNDEDDDEDEAFSDALDTLSRTESFFMNCSVSGLSGIPESAMPSGSFSTDPQVRDFMMGRFLPAAQAMATGSPQYTFRKGTPPAREPPTRPAERVVSRDHRRPLPLPYQKRPNFVQQYAQEHEGGDSYDDEEEEEDCDETDRLPSKACGLLPRFCVKSSFCLLNPVPGMKVRPRLPAPLGRRIGNPRIKTFHHGSLGEAGDEDSWEAVYKHKLGQRYQPQVEDGRSKSTSESKQLTYWSDSPTADGSSPCRRSTGGGISPNPNEAPPLPFEGKGFLGVPKRGRKSSKTDGSDSCERDGENYWEMTPPQSSQQGSGSRSPALEKTLYVDSVNMLETSDSNSSSLYIATDTRVTLNSSEKDSEVGRDTQRMQENSAVKSHEENALQPKDSEVVELGLPFCSEKSDHGEMDGNNNIKHNADRDGPLPSGEGDILKNDVNDGGPLPLEEGALHKTDVSSLQSLLPPPLPKSPSESWLFRTLPSVSSKNPPQSFLGLQFQPRKQAFQASSTNQKRDSNAKPSVSHHRRRQFAEVLPKPVSPRSEI</sequence>
<feature type="compositionally biased region" description="Polar residues" evidence="1">
    <location>
        <begin position="411"/>
        <end position="426"/>
    </location>
</feature>
<feature type="compositionally biased region" description="Low complexity" evidence="1">
    <location>
        <begin position="486"/>
        <end position="499"/>
    </location>
</feature>
<keyword evidence="2" id="KW-1185">Reference proteome</keyword>
<dbReference type="GeneID" id="105044068"/>
<dbReference type="KEGG" id="egu:105044068"/>
<feature type="region of interest" description="Disordered" evidence="1">
    <location>
        <begin position="117"/>
        <end position="191"/>
    </location>
</feature>
<dbReference type="OrthoDB" id="677721at2759"/>
<protein>
    <submittedName>
        <fullName evidence="3 4">Uncharacterized protein LOC105044068</fullName>
    </submittedName>
</protein>
<dbReference type="InterPro" id="IPR007789">
    <property type="entry name" value="DUF688"/>
</dbReference>
<feature type="compositionally biased region" description="Acidic residues" evidence="1">
    <location>
        <begin position="306"/>
        <end position="319"/>
    </location>
</feature>
<dbReference type="Pfam" id="PF05097">
    <property type="entry name" value="DUF688"/>
    <property type="match status" value="1"/>
</dbReference>
<evidence type="ECO:0000313" key="3">
    <source>
        <dbReference type="RefSeq" id="XP_010920169.1"/>
    </source>
</evidence>
<feature type="compositionally biased region" description="Basic and acidic residues" evidence="1">
    <location>
        <begin position="151"/>
        <end position="183"/>
    </location>
</feature>
<feature type="compositionally biased region" description="Low complexity" evidence="1">
    <location>
        <begin position="25"/>
        <end position="39"/>
    </location>
</feature>
<evidence type="ECO:0000256" key="1">
    <source>
        <dbReference type="SAM" id="MobiDB-lite"/>
    </source>
</evidence>
<feature type="region of interest" description="Disordered" evidence="1">
    <location>
        <begin position="532"/>
        <end position="651"/>
    </location>
</feature>
<feature type="compositionally biased region" description="Basic and acidic residues" evidence="1">
    <location>
        <begin position="267"/>
        <end position="278"/>
    </location>
</feature>
<dbReference type="PANTHER" id="PTHR33671">
    <property type="entry name" value="N-METHYLTRANSFERASE, PUTATIVE (DUF688)-RELATED"/>
    <property type="match status" value="1"/>
</dbReference>
<reference evidence="3 4" key="1">
    <citation type="submission" date="2025-04" db="UniProtKB">
        <authorList>
            <consortium name="RefSeq"/>
        </authorList>
    </citation>
    <scope>IDENTIFICATION</scope>
</reference>
<feature type="region of interest" description="Disordered" evidence="1">
    <location>
        <begin position="253"/>
        <end position="288"/>
    </location>
</feature>
<feature type="compositionally biased region" description="Basic and acidic residues" evidence="1">
    <location>
        <begin position="556"/>
        <end position="569"/>
    </location>
</feature>
<dbReference type="AlphaFoldDB" id="A0A6I9R404"/>
<gene>
    <name evidence="3 4" type="primary">LOC105044068</name>
</gene>
<evidence type="ECO:0000313" key="2">
    <source>
        <dbReference type="Proteomes" id="UP000504607"/>
    </source>
</evidence>
<feature type="region of interest" description="Disordered" evidence="1">
    <location>
        <begin position="301"/>
        <end position="322"/>
    </location>
</feature>